<protein>
    <submittedName>
        <fullName evidence="2">Extracellular solute-binding protein</fullName>
    </submittedName>
</protein>
<dbReference type="Gene3D" id="3.40.190.10">
    <property type="entry name" value="Periplasmic binding protein-like II"/>
    <property type="match status" value="2"/>
</dbReference>
<sequence length="437" mass="46175">MHRNIRIAAITAVALASTLALSACGGGNEAPPSAEGEIAGEIQYAWWGGPARNDKTEAVIDLYEEATPGVTVKGTTSEFGAYFENASVQAAGGNLPCVPQMQNRLMADYADRGALLPLDDLVESGAIDVSAIPESVLDSGRGSDGKLYMIPYGAAFGSLLVNATDIEALGLPLPPEGYDWEWLADWLTEISEKTGGRATGIVGNQQDVLEAWLRSHDADYYDEGSIGFEAQDVADFWDYAAALQDAGVTISAERASETQGLPLEQNDFSQGTVPTLFWPANGLGTAQATIDQVDPGHELQAFPLPSGPSGNGSAFWLSGLSIAETCENVATAADFIDFFVNDQDAALVYASDNGANTQTDNLQAILDSPDTTAAKKAELSLYQTLADEGVAPSVYSKGYASVFQQAVTRYFQQVSFGEITVEEAAEQFTDEAESAIG</sequence>
<dbReference type="PANTHER" id="PTHR43649">
    <property type="entry name" value="ARABINOSE-BINDING PROTEIN-RELATED"/>
    <property type="match status" value="1"/>
</dbReference>
<name>A0ABX1KFB3_9MICO</name>
<evidence type="ECO:0000313" key="3">
    <source>
        <dbReference type="Proteomes" id="UP001429745"/>
    </source>
</evidence>
<accession>A0ABX1KFB3</accession>
<reference evidence="2 3" key="1">
    <citation type="submission" date="2020-04" db="EMBL/GenBank/DDBJ databases">
        <title>CFH 90308 Microbacterium sp.</title>
        <authorList>
            <person name="Nie G."/>
            <person name="Ming H."/>
            <person name="Xia T."/>
        </authorList>
    </citation>
    <scope>NUCLEOTIDE SEQUENCE [LARGE SCALE GENOMIC DNA]</scope>
    <source>
        <strain evidence="2 3">CFH 90308</strain>
    </source>
</reference>
<dbReference type="EMBL" id="JABACI010000004">
    <property type="protein sequence ID" value="NLP85265.1"/>
    <property type="molecule type" value="Genomic_DNA"/>
</dbReference>
<dbReference type="RefSeq" id="WP_168913686.1">
    <property type="nucleotide sequence ID" value="NZ_JABACI010000004.1"/>
</dbReference>
<organism evidence="2 3">
    <name type="scientific">Microbacterium salsuginis</name>
    <dbReference type="NCBI Taxonomy" id="2722803"/>
    <lineage>
        <taxon>Bacteria</taxon>
        <taxon>Bacillati</taxon>
        <taxon>Actinomycetota</taxon>
        <taxon>Actinomycetes</taxon>
        <taxon>Micrococcales</taxon>
        <taxon>Microbacteriaceae</taxon>
        <taxon>Microbacterium</taxon>
    </lineage>
</organism>
<evidence type="ECO:0000313" key="2">
    <source>
        <dbReference type="EMBL" id="NLP85265.1"/>
    </source>
</evidence>
<dbReference type="PROSITE" id="PS51257">
    <property type="entry name" value="PROKAR_LIPOPROTEIN"/>
    <property type="match status" value="1"/>
</dbReference>
<dbReference type="PANTHER" id="PTHR43649:SF11">
    <property type="entry name" value="ABC TRANSPORTER SUBSTRATE-BINDING PROTEIN YESO-RELATED"/>
    <property type="match status" value="1"/>
</dbReference>
<feature type="signal peptide" evidence="1">
    <location>
        <begin position="1"/>
        <end position="22"/>
    </location>
</feature>
<feature type="chain" id="PRO_5045500360" evidence="1">
    <location>
        <begin position="23"/>
        <end position="437"/>
    </location>
</feature>
<keyword evidence="3" id="KW-1185">Reference proteome</keyword>
<dbReference type="Proteomes" id="UP001429745">
    <property type="component" value="Unassembled WGS sequence"/>
</dbReference>
<dbReference type="InterPro" id="IPR006059">
    <property type="entry name" value="SBP"/>
</dbReference>
<evidence type="ECO:0000256" key="1">
    <source>
        <dbReference type="SAM" id="SignalP"/>
    </source>
</evidence>
<dbReference type="Pfam" id="PF01547">
    <property type="entry name" value="SBP_bac_1"/>
    <property type="match status" value="1"/>
</dbReference>
<dbReference type="SUPFAM" id="SSF53850">
    <property type="entry name" value="Periplasmic binding protein-like II"/>
    <property type="match status" value="1"/>
</dbReference>
<proteinExistence type="predicted"/>
<gene>
    <name evidence="2" type="ORF">HF576_15565</name>
</gene>
<dbReference type="InterPro" id="IPR050490">
    <property type="entry name" value="Bact_solute-bd_prot1"/>
</dbReference>
<comment type="caution">
    <text evidence="2">The sequence shown here is derived from an EMBL/GenBank/DDBJ whole genome shotgun (WGS) entry which is preliminary data.</text>
</comment>
<keyword evidence="1" id="KW-0732">Signal</keyword>